<reference evidence="3 4" key="1">
    <citation type="submission" date="2016-11" db="EMBL/GenBank/DDBJ databases">
        <authorList>
            <person name="Jaros S."/>
            <person name="Januszkiewicz K."/>
            <person name="Wedrychowicz H."/>
        </authorList>
    </citation>
    <scope>NUCLEOTIDE SEQUENCE [LARGE SCALE GENOMIC DNA]</scope>
    <source>
        <strain evidence="3 4">DSM 15480</strain>
    </source>
</reference>
<evidence type="ECO:0000259" key="1">
    <source>
        <dbReference type="Pfam" id="PF13173"/>
    </source>
</evidence>
<dbReference type="Pfam" id="PF13635">
    <property type="entry name" value="DUF4143"/>
    <property type="match status" value="1"/>
</dbReference>
<protein>
    <submittedName>
        <fullName evidence="3">Uncharacterized protein</fullName>
    </submittedName>
</protein>
<dbReference type="PANTHER" id="PTHR33295:SF7">
    <property type="entry name" value="ATPASE"/>
    <property type="match status" value="1"/>
</dbReference>
<dbReference type="Proteomes" id="UP000184301">
    <property type="component" value="Unassembled WGS sequence"/>
</dbReference>
<dbReference type="EMBL" id="FQZY01000006">
    <property type="protein sequence ID" value="SHJ28616.1"/>
    <property type="molecule type" value="Genomic_DNA"/>
</dbReference>
<keyword evidence="4" id="KW-1185">Reference proteome</keyword>
<dbReference type="InterPro" id="IPR027417">
    <property type="entry name" value="P-loop_NTPase"/>
</dbReference>
<dbReference type="AlphaFoldDB" id="A0A1M6I2D7"/>
<dbReference type="InterPro" id="IPR025420">
    <property type="entry name" value="DUF4143"/>
</dbReference>
<proteinExistence type="predicted"/>
<evidence type="ECO:0000313" key="3">
    <source>
        <dbReference type="EMBL" id="SHJ28616.1"/>
    </source>
</evidence>
<feature type="domain" description="DUF4143" evidence="2">
    <location>
        <begin position="226"/>
        <end position="398"/>
    </location>
</feature>
<organism evidence="3 4">
    <name type="scientific">Hespellia stercorisuis DSM 15480</name>
    <dbReference type="NCBI Taxonomy" id="1121950"/>
    <lineage>
        <taxon>Bacteria</taxon>
        <taxon>Bacillati</taxon>
        <taxon>Bacillota</taxon>
        <taxon>Clostridia</taxon>
        <taxon>Lachnospirales</taxon>
        <taxon>Lachnospiraceae</taxon>
        <taxon>Hespellia</taxon>
    </lineage>
</organism>
<dbReference type="RefSeq" id="WP_073103920.1">
    <property type="nucleotide sequence ID" value="NZ_FQZY01000006.1"/>
</dbReference>
<feature type="domain" description="AAA" evidence="1">
    <location>
        <begin position="20"/>
        <end position="154"/>
    </location>
</feature>
<evidence type="ECO:0000313" key="4">
    <source>
        <dbReference type="Proteomes" id="UP000184301"/>
    </source>
</evidence>
<gene>
    <name evidence="3" type="ORF">SAMN02745243_00197</name>
</gene>
<dbReference type="STRING" id="1121950.SAMN02745243_00197"/>
<dbReference type="PANTHER" id="PTHR33295">
    <property type="entry name" value="ATPASE"/>
    <property type="match status" value="1"/>
</dbReference>
<sequence length="445" mass="52164">MRRKIYQKLCDWKKESNGESALLIEGARRVGKSYIAESFGKEQYDSYLLIDFSNITKQILDVFENDSMDLDLFFNKLSVFYGITLVTRKSLIIFDEIQMYPRARQLIKHFVADGRYDYIETGSLITLKQNIEHIVIPSEEEKIVMQPMDFEEFLWALGDEVTISYLKTCFDRHCPVGEAVHRKTMNLFRQYMLVGGMPQAVLTYAQTKDFEKTDRVKRRILELYRNDVTKFAKGYESKVLSIFDGIPSQLSKHEKKYTLSSIRKEARFRDYEDSFIWLDEAMIINTCFNSTDPTVGLSLNSERMTLKCYMADTGLLLSLAFSDKELMEEGIYKMILFDRLSLNEGMLMENIVAQSLKTNGYKLFFYSKSSRENKADRMELDFLISKEKRICPIEVKSSNYARHTSLDKFKKKFGKKIGQRFIIYTKDLKQADDILYLPIYMTIFL</sequence>
<accession>A0A1M6I2D7</accession>
<evidence type="ECO:0000259" key="2">
    <source>
        <dbReference type="Pfam" id="PF13635"/>
    </source>
</evidence>
<dbReference type="SUPFAM" id="SSF52540">
    <property type="entry name" value="P-loop containing nucleoside triphosphate hydrolases"/>
    <property type="match status" value="1"/>
</dbReference>
<name>A0A1M6I2D7_9FIRM</name>
<dbReference type="OrthoDB" id="9801806at2"/>
<dbReference type="InterPro" id="IPR041682">
    <property type="entry name" value="AAA_14"/>
</dbReference>
<dbReference type="Pfam" id="PF13173">
    <property type="entry name" value="AAA_14"/>
    <property type="match status" value="1"/>
</dbReference>